<evidence type="ECO:0000256" key="6">
    <source>
        <dbReference type="ARBA" id="ARBA00022679"/>
    </source>
</evidence>
<dbReference type="InterPro" id="IPR014729">
    <property type="entry name" value="Rossmann-like_a/b/a_fold"/>
</dbReference>
<comment type="pathway">
    <text evidence="1">Cofactor biosynthesis; FAD biosynthesis; FAD from FMN: step 1/1.</text>
</comment>
<reference evidence="14" key="1">
    <citation type="journal article" date="2019" name="Int. J. Syst. Evol. Microbiol.">
        <title>The Global Catalogue of Microorganisms (GCM) 10K type strain sequencing project: providing services to taxonomists for standard genome sequencing and annotation.</title>
        <authorList>
            <consortium name="The Broad Institute Genomics Platform"/>
            <consortium name="The Broad Institute Genome Sequencing Center for Infectious Disease"/>
            <person name="Wu L."/>
            <person name="Ma J."/>
        </authorList>
    </citation>
    <scope>NUCLEOTIDE SEQUENCE [LARGE SCALE GENOMIC DNA]</scope>
    <source>
        <strain evidence="14">JCM 18055</strain>
    </source>
</reference>
<sequence>MTVTLERPPTAGTGRTGTVRGYWRGLGEIPWWWGRSVVTLGVFDGLHRGHARLLDRAVGLGRRRGLPVVLATFDPHPATVAGPARDTTPVATLDRRAELARAHGAAAVLVLPFDGDLARTPAVDFARDVLVHALRATDVVVGEDFRFGHRGAGDVRLLRRLGARHGFTAHGVPLLPGCSSTRVRSLVAAGDLLGARNVLGRPHRVPALPGADRLTAPADVALPPDGRYRARVGTTATVVEVRGRTLLVAGHASGPVAVDLLERIT</sequence>
<dbReference type="EC" id="2.7.7.2" evidence="3"/>
<accession>A0ABP8X8F2</accession>
<protein>
    <recommendedName>
        <fullName evidence="3">FAD synthase</fullName>
        <ecNumber evidence="3">2.7.7.2</ecNumber>
    </recommendedName>
</protein>
<keyword evidence="5" id="KW-0288">FMN</keyword>
<dbReference type="NCBIfam" id="TIGR00125">
    <property type="entry name" value="cyt_tran_rel"/>
    <property type="match status" value="1"/>
</dbReference>
<gene>
    <name evidence="13" type="ORF">GCM10023215_44300</name>
</gene>
<evidence type="ECO:0000256" key="5">
    <source>
        <dbReference type="ARBA" id="ARBA00022643"/>
    </source>
</evidence>
<dbReference type="PANTHER" id="PTHR22749">
    <property type="entry name" value="RIBOFLAVIN KINASE/FMN ADENYLYLTRANSFERASE"/>
    <property type="match status" value="1"/>
</dbReference>
<evidence type="ECO:0000256" key="11">
    <source>
        <dbReference type="ARBA" id="ARBA00049494"/>
    </source>
</evidence>
<dbReference type="InterPro" id="IPR023468">
    <property type="entry name" value="Riboflavin_kinase"/>
</dbReference>
<keyword evidence="8" id="KW-0547">Nucleotide-binding</keyword>
<evidence type="ECO:0000259" key="12">
    <source>
        <dbReference type="Pfam" id="PF06574"/>
    </source>
</evidence>
<keyword evidence="9" id="KW-0274">FAD</keyword>
<evidence type="ECO:0000256" key="4">
    <source>
        <dbReference type="ARBA" id="ARBA00022630"/>
    </source>
</evidence>
<keyword evidence="14" id="KW-1185">Reference proteome</keyword>
<dbReference type="Pfam" id="PF06574">
    <property type="entry name" value="FAD_syn"/>
    <property type="match status" value="1"/>
</dbReference>
<keyword evidence="10" id="KW-0067">ATP-binding</keyword>
<comment type="caution">
    <text evidence="13">The sequence shown here is derived from an EMBL/GenBank/DDBJ whole genome shotgun (WGS) entry which is preliminary data.</text>
</comment>
<evidence type="ECO:0000256" key="3">
    <source>
        <dbReference type="ARBA" id="ARBA00012393"/>
    </source>
</evidence>
<evidence type="ECO:0000256" key="9">
    <source>
        <dbReference type="ARBA" id="ARBA00022827"/>
    </source>
</evidence>
<keyword evidence="7" id="KW-0548">Nucleotidyltransferase</keyword>
<dbReference type="InterPro" id="IPR004821">
    <property type="entry name" value="Cyt_trans-like"/>
</dbReference>
<dbReference type="EMBL" id="BAABIC010000015">
    <property type="protein sequence ID" value="GAA4700639.1"/>
    <property type="molecule type" value="Genomic_DNA"/>
</dbReference>
<dbReference type="Proteomes" id="UP001500325">
    <property type="component" value="Unassembled WGS sequence"/>
</dbReference>
<dbReference type="Gene3D" id="3.40.50.620">
    <property type="entry name" value="HUPs"/>
    <property type="match status" value="1"/>
</dbReference>
<dbReference type="SUPFAM" id="SSF52374">
    <property type="entry name" value="Nucleotidylyl transferase"/>
    <property type="match status" value="1"/>
</dbReference>
<evidence type="ECO:0000313" key="14">
    <source>
        <dbReference type="Proteomes" id="UP001500325"/>
    </source>
</evidence>
<evidence type="ECO:0000256" key="10">
    <source>
        <dbReference type="ARBA" id="ARBA00022840"/>
    </source>
</evidence>
<proteinExistence type="inferred from homology"/>
<dbReference type="CDD" id="cd02064">
    <property type="entry name" value="FAD_synthetase_N"/>
    <property type="match status" value="1"/>
</dbReference>
<evidence type="ECO:0000256" key="2">
    <source>
        <dbReference type="ARBA" id="ARBA00010214"/>
    </source>
</evidence>
<evidence type="ECO:0000256" key="1">
    <source>
        <dbReference type="ARBA" id="ARBA00004726"/>
    </source>
</evidence>
<dbReference type="PANTHER" id="PTHR22749:SF6">
    <property type="entry name" value="RIBOFLAVIN KINASE"/>
    <property type="match status" value="1"/>
</dbReference>
<organism evidence="13 14">
    <name type="scientific">Pseudonocardia yuanmonensis</name>
    <dbReference type="NCBI Taxonomy" id="1095914"/>
    <lineage>
        <taxon>Bacteria</taxon>
        <taxon>Bacillati</taxon>
        <taxon>Actinomycetota</taxon>
        <taxon>Actinomycetes</taxon>
        <taxon>Pseudonocardiales</taxon>
        <taxon>Pseudonocardiaceae</taxon>
        <taxon>Pseudonocardia</taxon>
    </lineage>
</organism>
<keyword evidence="4" id="KW-0285">Flavoprotein</keyword>
<comment type="catalytic activity">
    <reaction evidence="11">
        <text>FMN + ATP + H(+) = FAD + diphosphate</text>
        <dbReference type="Rhea" id="RHEA:17237"/>
        <dbReference type="ChEBI" id="CHEBI:15378"/>
        <dbReference type="ChEBI" id="CHEBI:30616"/>
        <dbReference type="ChEBI" id="CHEBI:33019"/>
        <dbReference type="ChEBI" id="CHEBI:57692"/>
        <dbReference type="ChEBI" id="CHEBI:58210"/>
        <dbReference type="EC" id="2.7.7.2"/>
    </reaction>
</comment>
<comment type="similarity">
    <text evidence="2">Belongs to the RibF family.</text>
</comment>
<evidence type="ECO:0000256" key="8">
    <source>
        <dbReference type="ARBA" id="ARBA00022741"/>
    </source>
</evidence>
<dbReference type="InterPro" id="IPR015864">
    <property type="entry name" value="FAD_synthase"/>
</dbReference>
<name>A0ABP8X8F2_9PSEU</name>
<evidence type="ECO:0000256" key="7">
    <source>
        <dbReference type="ARBA" id="ARBA00022695"/>
    </source>
</evidence>
<dbReference type="RefSeq" id="WP_345382642.1">
    <property type="nucleotide sequence ID" value="NZ_BAABIC010000015.1"/>
</dbReference>
<feature type="domain" description="FAD synthetase" evidence="12">
    <location>
        <begin position="35"/>
        <end position="175"/>
    </location>
</feature>
<keyword evidence="6" id="KW-0808">Transferase</keyword>
<evidence type="ECO:0000313" key="13">
    <source>
        <dbReference type="EMBL" id="GAA4700639.1"/>
    </source>
</evidence>